<comment type="caution">
    <text evidence="2">The sequence shown here is derived from an EMBL/GenBank/DDBJ whole genome shotgun (WGS) entry which is preliminary data.</text>
</comment>
<keyword evidence="3" id="KW-1185">Reference proteome</keyword>
<keyword evidence="1" id="KW-1133">Transmembrane helix</keyword>
<evidence type="ECO:0008006" key="4">
    <source>
        <dbReference type="Google" id="ProtNLM"/>
    </source>
</evidence>
<keyword evidence="1" id="KW-0472">Membrane</keyword>
<dbReference type="Proteomes" id="UP001500943">
    <property type="component" value="Unassembled WGS sequence"/>
</dbReference>
<reference evidence="3" key="1">
    <citation type="journal article" date="2019" name="Int. J. Syst. Evol. Microbiol.">
        <title>The Global Catalogue of Microorganisms (GCM) 10K type strain sequencing project: providing services to taxonomists for standard genome sequencing and annotation.</title>
        <authorList>
            <consortium name="The Broad Institute Genomics Platform"/>
            <consortium name="The Broad Institute Genome Sequencing Center for Infectious Disease"/>
            <person name="Wu L."/>
            <person name="Ma J."/>
        </authorList>
    </citation>
    <scope>NUCLEOTIDE SEQUENCE [LARGE SCALE GENOMIC DNA]</scope>
    <source>
        <strain evidence="3">JCM 12762</strain>
    </source>
</reference>
<feature type="transmembrane region" description="Helical" evidence="1">
    <location>
        <begin position="125"/>
        <end position="145"/>
    </location>
</feature>
<feature type="transmembrane region" description="Helical" evidence="1">
    <location>
        <begin position="37"/>
        <end position="57"/>
    </location>
</feature>
<organism evidence="2 3">
    <name type="scientific">Rhodoglobus aureus</name>
    <dbReference type="NCBI Taxonomy" id="191497"/>
    <lineage>
        <taxon>Bacteria</taxon>
        <taxon>Bacillati</taxon>
        <taxon>Actinomycetota</taxon>
        <taxon>Actinomycetes</taxon>
        <taxon>Micrococcales</taxon>
        <taxon>Microbacteriaceae</taxon>
        <taxon>Rhodoglobus</taxon>
    </lineage>
</organism>
<evidence type="ECO:0000313" key="2">
    <source>
        <dbReference type="EMBL" id="GAA1228055.1"/>
    </source>
</evidence>
<feature type="transmembrane region" description="Helical" evidence="1">
    <location>
        <begin position="69"/>
        <end position="89"/>
    </location>
</feature>
<accession>A0ABP4GN82</accession>
<dbReference type="EMBL" id="BAAAKW010000071">
    <property type="protein sequence ID" value="GAA1228055.1"/>
    <property type="molecule type" value="Genomic_DNA"/>
</dbReference>
<keyword evidence="1" id="KW-0812">Transmembrane</keyword>
<sequence length="243" mass="25162">MSDFSTKPYSFALGALLSVLAIPLAIAAAVIVGQLGLGIATVVGAIGMFAAFQLFALGSRHTVTRARDFLFALIVGAIATVLGALSGLLSDAYSAFVSSGGTTGIIESIFAGRIELPFPSRPEEVVVPLTITAVLAVLAVVMNAAKALAAHRDAIVAKANAVATSATNRLETSRNALSSSASTSANAANQFANHVMTINASSPGILLNGKPLNEEQPKKHLWSSLTELRHKVVKAWSGLRTRQ</sequence>
<evidence type="ECO:0000256" key="1">
    <source>
        <dbReference type="SAM" id="Phobius"/>
    </source>
</evidence>
<gene>
    <name evidence="2" type="ORF">GCM10009655_28350</name>
</gene>
<evidence type="ECO:0000313" key="3">
    <source>
        <dbReference type="Proteomes" id="UP001500943"/>
    </source>
</evidence>
<dbReference type="RefSeq" id="WP_343926829.1">
    <property type="nucleotide sequence ID" value="NZ_BAAAKW010000071.1"/>
</dbReference>
<name>A0ABP4GN82_9MICO</name>
<proteinExistence type="predicted"/>
<protein>
    <recommendedName>
        <fullName evidence="4">Transmembrane protein</fullName>
    </recommendedName>
</protein>